<dbReference type="Pfam" id="PF01928">
    <property type="entry name" value="CYTH"/>
    <property type="match status" value="1"/>
</dbReference>
<dbReference type="CDD" id="cd07890">
    <property type="entry name" value="CYTH-like_AC_IV-like"/>
    <property type="match status" value="1"/>
</dbReference>
<dbReference type="EMBL" id="CP001700">
    <property type="protein sequence ID" value="ACU71729.1"/>
    <property type="molecule type" value="Genomic_DNA"/>
</dbReference>
<evidence type="ECO:0000313" key="3">
    <source>
        <dbReference type="Proteomes" id="UP000000851"/>
    </source>
</evidence>
<dbReference type="RefSeq" id="WP_012787022.1">
    <property type="nucleotide sequence ID" value="NC_013131.1"/>
</dbReference>
<evidence type="ECO:0000313" key="2">
    <source>
        <dbReference type="EMBL" id="ACU71729.1"/>
    </source>
</evidence>
<accession>C7Q154</accession>
<dbReference type="AlphaFoldDB" id="C7Q154"/>
<dbReference type="Gene3D" id="2.40.320.10">
    <property type="entry name" value="Hypothetical Protein Pfu-838710-001"/>
    <property type="match status" value="1"/>
</dbReference>
<keyword evidence="3" id="KW-1185">Reference proteome</keyword>
<feature type="domain" description="CYTH" evidence="1">
    <location>
        <begin position="2"/>
        <end position="183"/>
    </location>
</feature>
<dbReference type="STRING" id="479433.Caci_2820"/>
<dbReference type="InterPro" id="IPR023577">
    <property type="entry name" value="CYTH_domain"/>
</dbReference>
<protein>
    <submittedName>
        <fullName evidence="2">Adenylyl cyclase CyaB</fullName>
    </submittedName>
</protein>
<dbReference type="InterPro" id="IPR008173">
    <property type="entry name" value="Adenylyl_cyclase_CyaB"/>
</dbReference>
<dbReference type="KEGG" id="cai:Caci_2820"/>
<sequence>MSIEAELKARVGDPQTVRAGLASRADVTQAVYHDTYYDRAGDGFMSGGRELRLRTIETQDSVRHLLTFKAPAVDEASGSKPEFETEVADPEAVAAILEGLGYRPALTFSKRCENFEFEHDGHPMLATLVTVPEIEGTFLEVETVVEQEDGLSAALDAVRGVLHELGINDDDLTTELYTDAVKRSRGA</sequence>
<proteinExistence type="predicted"/>
<name>C7Q154_CATAD</name>
<gene>
    <name evidence="2" type="ordered locus">Caci_2820</name>
</gene>
<reference evidence="2 3" key="1">
    <citation type="journal article" date="2009" name="Stand. Genomic Sci.">
        <title>Complete genome sequence of Catenulispora acidiphila type strain (ID 139908).</title>
        <authorList>
            <person name="Copeland A."/>
            <person name="Lapidus A."/>
            <person name="Glavina Del Rio T."/>
            <person name="Nolan M."/>
            <person name="Lucas S."/>
            <person name="Chen F."/>
            <person name="Tice H."/>
            <person name="Cheng J.F."/>
            <person name="Bruce D."/>
            <person name="Goodwin L."/>
            <person name="Pitluck S."/>
            <person name="Mikhailova N."/>
            <person name="Pati A."/>
            <person name="Ivanova N."/>
            <person name="Mavromatis K."/>
            <person name="Chen A."/>
            <person name="Palaniappan K."/>
            <person name="Chain P."/>
            <person name="Land M."/>
            <person name="Hauser L."/>
            <person name="Chang Y.J."/>
            <person name="Jeffries C.D."/>
            <person name="Chertkov O."/>
            <person name="Brettin T."/>
            <person name="Detter J.C."/>
            <person name="Han C."/>
            <person name="Ali Z."/>
            <person name="Tindall B.J."/>
            <person name="Goker M."/>
            <person name="Bristow J."/>
            <person name="Eisen J.A."/>
            <person name="Markowitz V."/>
            <person name="Hugenholtz P."/>
            <person name="Kyrpides N.C."/>
            <person name="Klenk H.P."/>
        </authorList>
    </citation>
    <scope>NUCLEOTIDE SEQUENCE [LARGE SCALE GENOMIC DNA]</scope>
    <source>
        <strain evidence="3">DSM 44928 / JCM 14897 / NBRC 102108 / NRRL B-24433 / ID139908</strain>
    </source>
</reference>
<dbReference type="InParanoid" id="C7Q154"/>
<dbReference type="OrthoDB" id="3474751at2"/>
<dbReference type="NCBIfam" id="TIGR00318">
    <property type="entry name" value="cyaB"/>
    <property type="match status" value="1"/>
</dbReference>
<dbReference type="PANTHER" id="PTHR21028:SF2">
    <property type="entry name" value="CYTH DOMAIN-CONTAINING PROTEIN"/>
    <property type="match status" value="1"/>
</dbReference>
<dbReference type="eggNOG" id="COG1437">
    <property type="taxonomic scope" value="Bacteria"/>
</dbReference>
<dbReference type="PANTHER" id="PTHR21028">
    <property type="entry name" value="SI:CH211-156B7.4"/>
    <property type="match status" value="1"/>
</dbReference>
<dbReference type="PROSITE" id="PS51707">
    <property type="entry name" value="CYTH"/>
    <property type="match status" value="1"/>
</dbReference>
<dbReference type="Proteomes" id="UP000000851">
    <property type="component" value="Chromosome"/>
</dbReference>
<evidence type="ECO:0000259" key="1">
    <source>
        <dbReference type="PROSITE" id="PS51707"/>
    </source>
</evidence>
<organism evidence="2 3">
    <name type="scientific">Catenulispora acidiphila (strain DSM 44928 / JCM 14897 / NBRC 102108 / NRRL B-24433 / ID139908)</name>
    <dbReference type="NCBI Taxonomy" id="479433"/>
    <lineage>
        <taxon>Bacteria</taxon>
        <taxon>Bacillati</taxon>
        <taxon>Actinomycetota</taxon>
        <taxon>Actinomycetes</taxon>
        <taxon>Catenulisporales</taxon>
        <taxon>Catenulisporaceae</taxon>
        <taxon>Catenulispora</taxon>
    </lineage>
</organism>
<dbReference type="HOGENOM" id="CLU_105244_4_0_11"/>
<dbReference type="SMART" id="SM01118">
    <property type="entry name" value="CYTH"/>
    <property type="match status" value="1"/>
</dbReference>
<dbReference type="SUPFAM" id="SSF55154">
    <property type="entry name" value="CYTH-like phosphatases"/>
    <property type="match status" value="1"/>
</dbReference>
<dbReference type="InterPro" id="IPR033469">
    <property type="entry name" value="CYTH-like_dom_sf"/>
</dbReference>